<accession>A0A0B8QI19</accession>
<dbReference type="PATRIC" id="fig|1360.96.peg.2648"/>
<sequence>MEFEDYFKNDELMNIVRETVKLVFPEAQERISSGMPAWFKDKNVLIYASPQKKHIGIYPKPNFIENNSASLKEQYECSKGTIKVPYDVETNELKRLVSEIVKWNLDH</sequence>
<evidence type="ECO:0000259" key="1">
    <source>
        <dbReference type="Pfam" id="PF08818"/>
    </source>
</evidence>
<dbReference type="SUPFAM" id="SSF159888">
    <property type="entry name" value="YdhG-like"/>
    <property type="match status" value="1"/>
</dbReference>
<dbReference type="InterPro" id="IPR014922">
    <property type="entry name" value="YdhG-like"/>
</dbReference>
<proteinExistence type="predicted"/>
<dbReference type="Gene3D" id="3.90.1150.200">
    <property type="match status" value="1"/>
</dbReference>
<dbReference type="EMBL" id="BBSI01000012">
    <property type="protein sequence ID" value="GAM79310.1"/>
    <property type="molecule type" value="Genomic_DNA"/>
</dbReference>
<gene>
    <name evidence="2" type="ORF">JCM5805K_0417</name>
</gene>
<name>A0A0B8QI19_LACLL</name>
<evidence type="ECO:0000313" key="3">
    <source>
        <dbReference type="Proteomes" id="UP000031847"/>
    </source>
</evidence>
<reference evidence="2 3" key="1">
    <citation type="submission" date="2015-01" db="EMBL/GenBank/DDBJ databases">
        <title>Lactococcus lactis subsp.lactis JCM 5805 whole genome shotgun sequence.</title>
        <authorList>
            <person name="Fujii T."/>
            <person name="Tomita Y."/>
            <person name="Ikushima S."/>
            <person name="Fujiwara D."/>
        </authorList>
    </citation>
    <scope>NUCLEOTIDE SEQUENCE [LARGE SCALE GENOMIC DNA]</scope>
    <source>
        <strain evidence="2 3">JCM 5805</strain>
    </source>
</reference>
<organism evidence="2 3">
    <name type="scientific">Lactococcus lactis subsp. lactis</name>
    <name type="common">Streptococcus lactis</name>
    <dbReference type="NCBI Taxonomy" id="1360"/>
    <lineage>
        <taxon>Bacteria</taxon>
        <taxon>Bacillati</taxon>
        <taxon>Bacillota</taxon>
        <taxon>Bacilli</taxon>
        <taxon>Lactobacillales</taxon>
        <taxon>Streptococcaceae</taxon>
        <taxon>Lactococcus</taxon>
    </lineage>
</organism>
<dbReference type="RefSeq" id="WP_023188663.1">
    <property type="nucleotide sequence ID" value="NZ_BAABQR010000004.1"/>
</dbReference>
<evidence type="ECO:0000313" key="2">
    <source>
        <dbReference type="EMBL" id="GAM79310.1"/>
    </source>
</evidence>
<dbReference type="AlphaFoldDB" id="A0A0B8QI19"/>
<comment type="caution">
    <text evidence="2">The sequence shown here is derived from an EMBL/GenBank/DDBJ whole genome shotgun (WGS) entry which is preliminary data.</text>
</comment>
<feature type="domain" description="YdhG-like" evidence="1">
    <location>
        <begin position="11"/>
        <end position="102"/>
    </location>
</feature>
<dbReference type="Pfam" id="PF08818">
    <property type="entry name" value="DUF1801"/>
    <property type="match status" value="1"/>
</dbReference>
<protein>
    <submittedName>
        <fullName evidence="2">Uncharacterized conserved protein</fullName>
    </submittedName>
</protein>
<dbReference type="Proteomes" id="UP000031847">
    <property type="component" value="Unassembled WGS sequence"/>
</dbReference>